<comment type="caution">
    <text evidence="1">The sequence shown here is derived from an EMBL/GenBank/DDBJ whole genome shotgun (WGS) entry which is preliminary data.</text>
</comment>
<dbReference type="Proteomes" id="UP000186817">
    <property type="component" value="Unassembled WGS sequence"/>
</dbReference>
<organism evidence="1 2">
    <name type="scientific">Symbiodinium microadriaticum</name>
    <name type="common">Dinoflagellate</name>
    <name type="synonym">Zooxanthella microadriatica</name>
    <dbReference type="NCBI Taxonomy" id="2951"/>
    <lineage>
        <taxon>Eukaryota</taxon>
        <taxon>Sar</taxon>
        <taxon>Alveolata</taxon>
        <taxon>Dinophyceae</taxon>
        <taxon>Suessiales</taxon>
        <taxon>Symbiodiniaceae</taxon>
        <taxon>Symbiodinium</taxon>
    </lineage>
</organism>
<protein>
    <submittedName>
        <fullName evidence="1">Uncharacterized protein</fullName>
    </submittedName>
</protein>
<keyword evidence="2" id="KW-1185">Reference proteome</keyword>
<name>A0A1Q9DMN0_SYMMI</name>
<dbReference type="EMBL" id="LSRX01000467">
    <property type="protein sequence ID" value="OLP96428.1"/>
    <property type="molecule type" value="Genomic_DNA"/>
</dbReference>
<proteinExistence type="predicted"/>
<evidence type="ECO:0000313" key="2">
    <source>
        <dbReference type="Proteomes" id="UP000186817"/>
    </source>
</evidence>
<evidence type="ECO:0000313" key="1">
    <source>
        <dbReference type="EMBL" id="OLP96428.1"/>
    </source>
</evidence>
<dbReference type="OrthoDB" id="426404at2759"/>
<dbReference type="AlphaFoldDB" id="A0A1Q9DMN0"/>
<gene>
    <name evidence="1" type="ORF">AK812_SmicGene21332</name>
</gene>
<accession>A0A1Q9DMN0</accession>
<reference evidence="1 2" key="1">
    <citation type="submission" date="2016-02" db="EMBL/GenBank/DDBJ databases">
        <title>Genome analysis of coral dinoflagellate symbionts highlights evolutionary adaptations to a symbiotic lifestyle.</title>
        <authorList>
            <person name="Aranda M."/>
            <person name="Li Y."/>
            <person name="Liew Y.J."/>
            <person name="Baumgarten S."/>
            <person name="Simakov O."/>
            <person name="Wilson M."/>
            <person name="Piel J."/>
            <person name="Ashoor H."/>
            <person name="Bougouffa S."/>
            <person name="Bajic V.B."/>
            <person name="Ryu T."/>
            <person name="Ravasi T."/>
            <person name="Bayer T."/>
            <person name="Micklem G."/>
            <person name="Kim H."/>
            <person name="Bhak J."/>
            <person name="Lajeunesse T.C."/>
            <person name="Voolstra C.R."/>
        </authorList>
    </citation>
    <scope>NUCLEOTIDE SEQUENCE [LARGE SCALE GENOMIC DNA]</scope>
    <source>
        <strain evidence="1 2">CCMP2467</strain>
    </source>
</reference>
<sequence length="283" mass="31225">MAKPRHAGRSRFVLVQPLLLMFCFCGVTTVFTSPMARRSALLPALGLLCPLPARAQQGPEERMSLYKGKAVSVRESAEWYRFYVGDLVSRGSGEDTRDGLKVSDEDCGGGLCLAGQALSELQRVVTSGSGPGGGLSQVERALTTPLFLLVGFEVWDPDSSFGDEARKAAGKFQATINELRAKLSERKDADVASKLYRRSLEELNDFFRIANEAGGAKPQDVEYLPPLPLTKQELDSSEYWKAERVAFDEANDPVRIFQERNAFGSRDLRQSLKRFPGATLLLR</sequence>